<sequence>MFFIGTKVFDGTVVSLDENLRGDRNRKHILMPGSMVNKGQ</sequence>
<name>C8VYJ4_DESAS</name>
<evidence type="ECO:0000313" key="1">
    <source>
        <dbReference type="EMBL" id="ACV64715.1"/>
    </source>
</evidence>
<dbReference type="EMBL" id="CP001720">
    <property type="protein sequence ID" value="ACV64715.1"/>
    <property type="molecule type" value="Genomic_DNA"/>
</dbReference>
<dbReference type="RefSeq" id="WP_015759390.1">
    <property type="nucleotide sequence ID" value="NC_013216.1"/>
</dbReference>
<dbReference type="EMBL" id="CP001720">
    <property type="protein sequence ID" value="ACV64741.1"/>
    <property type="molecule type" value="Genomic_DNA"/>
</dbReference>
<protein>
    <submittedName>
        <fullName evidence="1">Uncharacterized protein</fullName>
    </submittedName>
</protein>
<dbReference type="KEGG" id="dae:Dtox_4064"/>
<dbReference type="KEGG" id="dae:Dtox_4032"/>
<dbReference type="KEGG" id="dae:Dtox_4044"/>
<dbReference type="Proteomes" id="UP000002217">
    <property type="component" value="Chromosome"/>
</dbReference>
<evidence type="ECO:0000313" key="2">
    <source>
        <dbReference type="EMBL" id="ACV64724.1"/>
    </source>
</evidence>
<dbReference type="EMBL" id="CP001720">
    <property type="protein sequence ID" value="ACV64724.1"/>
    <property type="molecule type" value="Genomic_DNA"/>
</dbReference>
<dbReference type="HOGENOM" id="CLU_3288428_0_0_9"/>
<organism evidence="1 4">
    <name type="scientific">Desulfofarcimen acetoxidans (strain ATCC 49208 / DSM 771 / KCTC 5769 / VKM B-1644 / 5575)</name>
    <name type="common">Desulfotomaculum acetoxidans</name>
    <dbReference type="NCBI Taxonomy" id="485916"/>
    <lineage>
        <taxon>Bacteria</taxon>
        <taxon>Bacillati</taxon>
        <taxon>Bacillota</taxon>
        <taxon>Clostridia</taxon>
        <taxon>Eubacteriales</taxon>
        <taxon>Peptococcaceae</taxon>
        <taxon>Desulfofarcimen</taxon>
    </lineage>
</organism>
<evidence type="ECO:0000313" key="3">
    <source>
        <dbReference type="EMBL" id="ACV64741.1"/>
    </source>
</evidence>
<accession>C8VYJ4</accession>
<dbReference type="AlphaFoldDB" id="C8VYJ4"/>
<gene>
    <name evidence="1" type="ordered locus">Dtox_4032</name>
    <name evidence="2" type="ordered locus">Dtox_4044</name>
    <name evidence="3" type="ordered locus">Dtox_4064</name>
</gene>
<proteinExistence type="predicted"/>
<evidence type="ECO:0000313" key="4">
    <source>
        <dbReference type="Proteomes" id="UP000002217"/>
    </source>
</evidence>
<reference evidence="1 4" key="1">
    <citation type="journal article" date="2009" name="Stand. Genomic Sci.">
        <title>Complete genome sequence of Desulfotomaculum acetoxidans type strain (5575).</title>
        <authorList>
            <person name="Spring S."/>
            <person name="Lapidus A."/>
            <person name="Schroder M."/>
            <person name="Gleim D."/>
            <person name="Sims D."/>
            <person name="Meincke L."/>
            <person name="Glavina Del Rio T."/>
            <person name="Tice H."/>
            <person name="Copeland A."/>
            <person name="Cheng J.F."/>
            <person name="Lucas S."/>
            <person name="Chen F."/>
            <person name="Nolan M."/>
            <person name="Bruce D."/>
            <person name="Goodwin L."/>
            <person name="Pitluck S."/>
            <person name="Ivanova N."/>
            <person name="Mavromatis K."/>
            <person name="Mikhailova N."/>
            <person name="Pati A."/>
            <person name="Chen A."/>
            <person name="Palaniappan K."/>
            <person name="Land M."/>
            <person name="Hauser L."/>
            <person name="Chang Y.J."/>
            <person name="Jeffries C.D."/>
            <person name="Chain P."/>
            <person name="Saunders E."/>
            <person name="Brettin T."/>
            <person name="Detter J.C."/>
            <person name="Goker M."/>
            <person name="Bristow J."/>
            <person name="Eisen J.A."/>
            <person name="Markowitz V."/>
            <person name="Hugenholtz P."/>
            <person name="Kyrpides N.C."/>
            <person name="Klenk H.P."/>
            <person name="Han C."/>
        </authorList>
    </citation>
    <scope>NUCLEOTIDE SEQUENCE [LARGE SCALE GENOMIC DNA]</scope>
    <source>
        <strain evidence="4">ATCC 49208 / DSM 771 / VKM B-1644</strain>
        <strain evidence="1">DSM 771</strain>
    </source>
</reference>
<keyword evidence="4" id="KW-1185">Reference proteome</keyword>